<evidence type="ECO:0000313" key="5">
    <source>
        <dbReference type="EMBL" id="MBP2244992.1"/>
    </source>
</evidence>
<organism evidence="5 6">
    <name type="scientific">Paenibacillus xylanexedens</name>
    <dbReference type="NCBI Taxonomy" id="528191"/>
    <lineage>
        <taxon>Bacteria</taxon>
        <taxon>Bacillati</taxon>
        <taxon>Bacillota</taxon>
        <taxon>Bacilli</taxon>
        <taxon>Bacillales</taxon>
        <taxon>Paenibacillaceae</taxon>
        <taxon>Paenibacillus</taxon>
    </lineage>
</organism>
<dbReference type="InterPro" id="IPR018062">
    <property type="entry name" value="HTH_AraC-typ_CS"/>
</dbReference>
<dbReference type="PROSITE" id="PS01124">
    <property type="entry name" value="HTH_ARAC_FAMILY_2"/>
    <property type="match status" value="1"/>
</dbReference>
<evidence type="ECO:0000256" key="3">
    <source>
        <dbReference type="ARBA" id="ARBA00023163"/>
    </source>
</evidence>
<reference evidence="5 6" key="1">
    <citation type="submission" date="2021-03" db="EMBL/GenBank/DDBJ databases">
        <title>Genomic Encyclopedia of Type Strains, Phase IV (KMG-IV): sequencing the most valuable type-strain genomes for metagenomic binning, comparative biology and taxonomic classification.</title>
        <authorList>
            <person name="Goeker M."/>
        </authorList>
    </citation>
    <scope>NUCLEOTIDE SEQUENCE [LARGE SCALE GENOMIC DNA]</scope>
    <source>
        <strain evidence="5 6">DSM 21292</strain>
    </source>
</reference>
<proteinExistence type="predicted"/>
<evidence type="ECO:0000256" key="2">
    <source>
        <dbReference type="ARBA" id="ARBA00023125"/>
    </source>
</evidence>
<keyword evidence="3" id="KW-0804">Transcription</keyword>
<dbReference type="SUPFAM" id="SSF46689">
    <property type="entry name" value="Homeodomain-like"/>
    <property type="match status" value="2"/>
</dbReference>
<dbReference type="PANTHER" id="PTHR43436">
    <property type="entry name" value="ARAC-FAMILY TRANSCRIPTIONAL REGULATOR"/>
    <property type="match status" value="1"/>
</dbReference>
<sequence>MLIKTNETDTSITEQQQQLAQLIEHFTPNDGIHQTKIPSLALIRASEISQPIYSVYQPALCIVAQGSKLVILGRESYTYDLSQYLVASVNLPISGQVVQATTEHPYLCIRLDFDSGQIFDLIQDTPSAQPKPDHLTQRGLFVSSTKPSLLEAVIRLVRLLDTPEDIPVLAPLFIREILYRIIQDEHGHSIKQFAIQDSHAQHIAEVIEVIQSDYAKPLRIEQLAAMINMSSSSLHHHFKAITAMSPLQFQKQIRLHEARRMLLAGLTDVADAAFQVGYESPSQFSREYARMYGLPPKSDIKRLRHTLDIKY</sequence>
<evidence type="ECO:0000256" key="1">
    <source>
        <dbReference type="ARBA" id="ARBA00023015"/>
    </source>
</evidence>
<keyword evidence="6" id="KW-1185">Reference proteome</keyword>
<evidence type="ECO:0000313" key="6">
    <source>
        <dbReference type="Proteomes" id="UP000810207"/>
    </source>
</evidence>
<protein>
    <submittedName>
        <fullName evidence="5">AraC-like DNA-binding protein</fullName>
    </submittedName>
</protein>
<dbReference type="EMBL" id="JAGIKV010000004">
    <property type="protein sequence ID" value="MBP2244992.1"/>
    <property type="molecule type" value="Genomic_DNA"/>
</dbReference>
<dbReference type="InterPro" id="IPR009594">
    <property type="entry name" value="Tscrpt_reg_HTH_AraC_N"/>
</dbReference>
<dbReference type="InterPro" id="IPR009057">
    <property type="entry name" value="Homeodomain-like_sf"/>
</dbReference>
<dbReference type="Pfam" id="PF06719">
    <property type="entry name" value="AraC_N"/>
    <property type="match status" value="1"/>
</dbReference>
<keyword evidence="2" id="KW-0238">DNA-binding</keyword>
<dbReference type="RefSeq" id="WP_211081796.1">
    <property type="nucleotide sequence ID" value="NZ_CBCSLC010000004.1"/>
</dbReference>
<dbReference type="PROSITE" id="PS00041">
    <property type="entry name" value="HTH_ARAC_FAMILY_1"/>
    <property type="match status" value="1"/>
</dbReference>
<dbReference type="InterPro" id="IPR018060">
    <property type="entry name" value="HTH_AraC"/>
</dbReference>
<feature type="domain" description="HTH araC/xylS-type" evidence="4">
    <location>
        <begin position="204"/>
        <end position="302"/>
    </location>
</feature>
<dbReference type="PANTHER" id="PTHR43436:SF1">
    <property type="entry name" value="TRANSCRIPTIONAL REGULATORY PROTEIN"/>
    <property type="match status" value="1"/>
</dbReference>
<name>A0ABS4RQ33_PAEXY</name>
<evidence type="ECO:0000259" key="4">
    <source>
        <dbReference type="PROSITE" id="PS01124"/>
    </source>
</evidence>
<gene>
    <name evidence="5" type="ORF">J2Z28_001605</name>
</gene>
<dbReference type="Pfam" id="PF12833">
    <property type="entry name" value="HTH_18"/>
    <property type="match status" value="1"/>
</dbReference>
<dbReference type="SMART" id="SM00342">
    <property type="entry name" value="HTH_ARAC"/>
    <property type="match status" value="1"/>
</dbReference>
<dbReference type="Gene3D" id="1.10.10.60">
    <property type="entry name" value="Homeodomain-like"/>
    <property type="match status" value="2"/>
</dbReference>
<keyword evidence="1" id="KW-0805">Transcription regulation</keyword>
<comment type="caution">
    <text evidence="5">The sequence shown here is derived from an EMBL/GenBank/DDBJ whole genome shotgun (WGS) entry which is preliminary data.</text>
</comment>
<dbReference type="Proteomes" id="UP000810207">
    <property type="component" value="Unassembled WGS sequence"/>
</dbReference>
<accession>A0ABS4RQ33</accession>